<dbReference type="InterPro" id="IPR043502">
    <property type="entry name" value="DNA/RNA_pol_sf"/>
</dbReference>
<dbReference type="SUPFAM" id="SSF56672">
    <property type="entry name" value="DNA/RNA polymerases"/>
    <property type="match status" value="1"/>
</dbReference>
<protein>
    <recommendedName>
        <fullName evidence="1">Reverse transcriptase domain-containing protein</fullName>
    </recommendedName>
</protein>
<dbReference type="GO" id="GO:0071897">
    <property type="term" value="P:DNA biosynthetic process"/>
    <property type="evidence" value="ECO:0007669"/>
    <property type="project" value="UniProtKB-ARBA"/>
</dbReference>
<feature type="non-terminal residue" evidence="2">
    <location>
        <position position="449"/>
    </location>
</feature>
<feature type="domain" description="Reverse transcriptase" evidence="1">
    <location>
        <begin position="1"/>
        <end position="215"/>
    </location>
</feature>
<proteinExistence type="predicted"/>
<keyword evidence="3" id="KW-1185">Reference proteome</keyword>
<accession>A0AAV2QAR4</accession>
<dbReference type="Pfam" id="PF00078">
    <property type="entry name" value="RVT_1"/>
    <property type="match status" value="1"/>
</dbReference>
<organism evidence="2 3">
    <name type="scientific">Meganyctiphanes norvegica</name>
    <name type="common">Northern krill</name>
    <name type="synonym">Thysanopoda norvegica</name>
    <dbReference type="NCBI Taxonomy" id="48144"/>
    <lineage>
        <taxon>Eukaryota</taxon>
        <taxon>Metazoa</taxon>
        <taxon>Ecdysozoa</taxon>
        <taxon>Arthropoda</taxon>
        <taxon>Crustacea</taxon>
        <taxon>Multicrustacea</taxon>
        <taxon>Malacostraca</taxon>
        <taxon>Eumalacostraca</taxon>
        <taxon>Eucarida</taxon>
        <taxon>Euphausiacea</taxon>
        <taxon>Euphausiidae</taxon>
        <taxon>Meganyctiphanes</taxon>
    </lineage>
</organism>
<dbReference type="PROSITE" id="PS50878">
    <property type="entry name" value="RT_POL"/>
    <property type="match status" value="1"/>
</dbReference>
<name>A0AAV2QAR4_MEGNR</name>
<gene>
    <name evidence="2" type="ORF">MNOR_LOCUS9064</name>
</gene>
<evidence type="ECO:0000259" key="1">
    <source>
        <dbReference type="PROSITE" id="PS50878"/>
    </source>
</evidence>
<dbReference type="PANTHER" id="PTHR33332">
    <property type="entry name" value="REVERSE TRANSCRIPTASE DOMAIN-CONTAINING PROTEIN"/>
    <property type="match status" value="1"/>
</dbReference>
<dbReference type="AlphaFoldDB" id="A0AAV2QAR4"/>
<dbReference type="InterPro" id="IPR000477">
    <property type="entry name" value="RT_dom"/>
</dbReference>
<sequence length="449" mass="52043">VIKRSIMKHLIEHNLIHPGQHGFVPGRSTQTQLLQHYCDIFETLSEGTRIDTIFLDFAKAFDKVNHEILLEKVANHKIKGKIGRWLQEFLNNRKYRVVANGKMSDVQDVLSGVPQGTVLAAVLFVIMISDIDKNVKSSIVRLFADDTKISLKIKHEEDKIKLQKDIDIIYDWANKNLMQFNENKFEQMSHGETKNINIEPYKTPSGKEIKIGATVKDLGVIANNDLLFREHIDNIVTSSKVMSGILLRTFSTREEVPMMRMFNSYIKSKLEYCSLVWSPCHQNEINKLERIQKNFTSKIFGLDQLDYHQRLKKLNLYSLERRRERFLIINAWQQIEGLTENVLGLRARRIGRSRKVVSTKIPIGINGKRIKEKDRTLIHNSTARKMERLFNILPHDIRNITGVTTETFKRHLDKWIKNIPDTPKIDGYGTTVAAESNSIFHQARYSLIK</sequence>
<evidence type="ECO:0000313" key="3">
    <source>
        <dbReference type="Proteomes" id="UP001497623"/>
    </source>
</evidence>
<dbReference type="EMBL" id="CAXKWB010004303">
    <property type="protein sequence ID" value="CAL4073239.1"/>
    <property type="molecule type" value="Genomic_DNA"/>
</dbReference>
<dbReference type="PRINTS" id="PR01345">
    <property type="entry name" value="CERVTRCPTASE"/>
</dbReference>
<feature type="non-terminal residue" evidence="2">
    <location>
        <position position="1"/>
    </location>
</feature>
<reference evidence="2 3" key="1">
    <citation type="submission" date="2024-05" db="EMBL/GenBank/DDBJ databases">
        <authorList>
            <person name="Wallberg A."/>
        </authorList>
    </citation>
    <scope>NUCLEOTIDE SEQUENCE [LARGE SCALE GENOMIC DNA]</scope>
</reference>
<dbReference type="Proteomes" id="UP001497623">
    <property type="component" value="Unassembled WGS sequence"/>
</dbReference>
<comment type="caution">
    <text evidence="2">The sequence shown here is derived from an EMBL/GenBank/DDBJ whole genome shotgun (WGS) entry which is preliminary data.</text>
</comment>
<evidence type="ECO:0000313" key="2">
    <source>
        <dbReference type="EMBL" id="CAL4073239.1"/>
    </source>
</evidence>